<dbReference type="AlphaFoldDB" id="A0A4V1J0Q3"/>
<evidence type="ECO:0008006" key="4">
    <source>
        <dbReference type="Google" id="ProtNLM"/>
    </source>
</evidence>
<dbReference type="Proteomes" id="UP000278143">
    <property type="component" value="Unassembled WGS sequence"/>
</dbReference>
<feature type="region of interest" description="Disordered" evidence="1">
    <location>
        <begin position="17"/>
        <end position="38"/>
    </location>
</feature>
<proteinExistence type="predicted"/>
<feature type="compositionally biased region" description="Low complexity" evidence="1">
    <location>
        <begin position="17"/>
        <end position="33"/>
    </location>
</feature>
<dbReference type="GO" id="GO:0006891">
    <property type="term" value="P:intra-Golgi vesicle-mediated transport"/>
    <property type="evidence" value="ECO:0007669"/>
    <property type="project" value="InterPro"/>
</dbReference>
<reference evidence="3" key="1">
    <citation type="journal article" date="2018" name="Nat. Microbiol.">
        <title>Leveraging single-cell genomics to expand the fungal tree of life.</title>
        <authorList>
            <person name="Ahrendt S.R."/>
            <person name="Quandt C.A."/>
            <person name="Ciobanu D."/>
            <person name="Clum A."/>
            <person name="Salamov A."/>
            <person name="Andreopoulos B."/>
            <person name="Cheng J.F."/>
            <person name="Woyke T."/>
            <person name="Pelin A."/>
            <person name="Henrissat B."/>
            <person name="Reynolds N.K."/>
            <person name="Benny G.L."/>
            <person name="Smith M.E."/>
            <person name="James T.Y."/>
            <person name="Grigoriev I.V."/>
        </authorList>
    </citation>
    <scope>NUCLEOTIDE SEQUENCE [LARGE SCALE GENOMIC DNA]</scope>
    <source>
        <strain evidence="3">Benny S71-1</strain>
    </source>
</reference>
<feature type="region of interest" description="Disordered" evidence="1">
    <location>
        <begin position="225"/>
        <end position="299"/>
    </location>
</feature>
<protein>
    <recommendedName>
        <fullName evidence="4">TRAPP trafficking subunit Trs65-domain-containing protein</fullName>
    </recommendedName>
</protein>
<keyword evidence="3" id="KW-1185">Reference proteome</keyword>
<evidence type="ECO:0000313" key="2">
    <source>
        <dbReference type="EMBL" id="RKP22359.1"/>
    </source>
</evidence>
<dbReference type="PANTHER" id="PTHR28159:SF1">
    <property type="entry name" value="TRAFFICKING PROTEIN PARTICLE COMPLEX II-SPECIFIC SUBUNIT 65"/>
    <property type="match status" value="1"/>
</dbReference>
<gene>
    <name evidence="2" type="ORF">SYNPS1DRAFT_32057</name>
</gene>
<evidence type="ECO:0000313" key="3">
    <source>
        <dbReference type="Proteomes" id="UP000278143"/>
    </source>
</evidence>
<evidence type="ECO:0000256" key="1">
    <source>
        <dbReference type="SAM" id="MobiDB-lite"/>
    </source>
</evidence>
<dbReference type="OrthoDB" id="538223at2759"/>
<sequence>MSTATDMLDVHVEDAAMAGSSSGSGNGSHAPASTPVSRSVSAVAANEHIMKKTATKNMPVRSALHTIAKVTWTSLLENTLILAIDLENEAGASHDVVLNHMQVDIVSAVLRPCGASFDRAVRLLPGDQYTQLYHLTILDDDRKPPIQPPPPHVMLPSFARPGPDGELPQLFTPAQMESRLREVRLQLACAVHVAQEADITRSIACDWRFYVDSSDAAKRRVQEQFRSGGARTVRIFPPTESVQTPSSARPGRGGGGAGAASHTGSNTPAGPTAAGTPSVGRPMTTTMAGGAQGEVKGRGRRAFTLDRSGEDSSFGGQGLVISFSVNGPVVYEQEFVVEAFLVNRSHRTKNFTVLIPSRQSVAANAQRYRRPTLLAETRGAGIHVDTHMRGDGKDDPVAYMQQLFEV</sequence>
<accession>A0A4V1J0Q3</accession>
<dbReference type="PANTHER" id="PTHR28159">
    <property type="entry name" value="TRAFFICKING PROTEIN PARTICLE COMPLEX II-SPECIFIC SUBUNIT 65"/>
    <property type="match status" value="1"/>
</dbReference>
<dbReference type="EMBL" id="KZ992208">
    <property type="protein sequence ID" value="RKP22359.1"/>
    <property type="molecule type" value="Genomic_DNA"/>
</dbReference>
<dbReference type="GO" id="GO:0005802">
    <property type="term" value="C:trans-Golgi network"/>
    <property type="evidence" value="ECO:0007669"/>
    <property type="project" value="TreeGrafter"/>
</dbReference>
<organism evidence="2 3">
    <name type="scientific">Syncephalis pseudoplumigaleata</name>
    <dbReference type="NCBI Taxonomy" id="1712513"/>
    <lineage>
        <taxon>Eukaryota</taxon>
        <taxon>Fungi</taxon>
        <taxon>Fungi incertae sedis</taxon>
        <taxon>Zoopagomycota</taxon>
        <taxon>Zoopagomycotina</taxon>
        <taxon>Zoopagomycetes</taxon>
        <taxon>Zoopagales</taxon>
        <taxon>Piptocephalidaceae</taxon>
        <taxon>Syncephalis</taxon>
    </lineage>
</organism>
<name>A0A4V1J0Q3_9FUNG</name>
<dbReference type="GO" id="GO:1990071">
    <property type="term" value="C:TRAPPII protein complex"/>
    <property type="evidence" value="ECO:0007669"/>
    <property type="project" value="InterPro"/>
</dbReference>
<dbReference type="InterPro" id="IPR024662">
    <property type="entry name" value="Trs65"/>
</dbReference>